<sequence length="178" mass="20826">MTNLKEYLDEDVKSLLEKKDFKFDDFNVSIDNPQINVKKIAESLGCKIKYSFLISKAGSHNLESKEIFVNELDPDYRQRFTIAHEIGHNVYDHSGVRNRITQDQRISGEENSFVDILIERQANDFASKLLMPKKLLLDVKKHLEESNEIRNERQEVTKLAEKFNVSYIAMEYRLKAVK</sequence>
<evidence type="ECO:0000259" key="1">
    <source>
        <dbReference type="Pfam" id="PF06114"/>
    </source>
</evidence>
<dbReference type="HOGENOM" id="CLU_084682_3_0_9"/>
<dbReference type="InterPro" id="IPR010359">
    <property type="entry name" value="IrrE_HExxH"/>
</dbReference>
<dbReference type="EMBL" id="AEXY01000004">
    <property type="protein sequence ID" value="EGD37507.1"/>
    <property type="molecule type" value="Genomic_DNA"/>
</dbReference>
<name>F0IK86_STRSA</name>
<comment type="caution">
    <text evidence="2">The sequence shown here is derived from an EMBL/GenBank/DDBJ whole genome shotgun (WGS) entry which is preliminary data.</text>
</comment>
<evidence type="ECO:0000313" key="3">
    <source>
        <dbReference type="Proteomes" id="UP000003530"/>
    </source>
</evidence>
<dbReference type="InterPro" id="IPR052345">
    <property type="entry name" value="Rad_response_metalloprotease"/>
</dbReference>
<proteinExistence type="predicted"/>
<dbReference type="Proteomes" id="UP000003530">
    <property type="component" value="Unassembled WGS sequence"/>
</dbReference>
<dbReference type="Gene3D" id="1.10.10.2910">
    <property type="match status" value="1"/>
</dbReference>
<dbReference type="PANTHER" id="PTHR43236">
    <property type="entry name" value="ANTITOXIN HIGA1"/>
    <property type="match status" value="1"/>
</dbReference>
<dbReference type="Pfam" id="PF06114">
    <property type="entry name" value="Peptidase_M78"/>
    <property type="match status" value="1"/>
</dbReference>
<reference evidence="2 3" key="1">
    <citation type="submission" date="2011-02" db="EMBL/GenBank/DDBJ databases">
        <authorList>
            <person name="Muzny D."/>
            <person name="Qin X."/>
            <person name="Deng J."/>
            <person name="Jiang H."/>
            <person name="Liu Y."/>
            <person name="Qu J."/>
            <person name="Song X.-Z."/>
            <person name="Zhang L."/>
            <person name="Thornton R."/>
            <person name="Coyle M."/>
            <person name="Francisco L."/>
            <person name="Jackson L."/>
            <person name="Javaid M."/>
            <person name="Korchina V."/>
            <person name="Kovar C."/>
            <person name="Mata R."/>
            <person name="Mathew T."/>
            <person name="Ngo R."/>
            <person name="Nguyen L."/>
            <person name="Nguyen N."/>
            <person name="Okwuonu G."/>
            <person name="Ongeri F."/>
            <person name="Pham C."/>
            <person name="Simmons D."/>
            <person name="Wilczek-Boney K."/>
            <person name="Hale W."/>
            <person name="Jakkamsetti A."/>
            <person name="Pham P."/>
            <person name="Ruth R."/>
            <person name="San Lucas F."/>
            <person name="Warren J."/>
            <person name="Zhang J."/>
            <person name="Zhao Z."/>
            <person name="Zhou C."/>
            <person name="Zhu D."/>
            <person name="Lee S."/>
            <person name="Bess C."/>
            <person name="Blankenburg K."/>
            <person name="Forbes L."/>
            <person name="Fu Q."/>
            <person name="Gubbala S."/>
            <person name="Hirani K."/>
            <person name="Jayaseelan J.C."/>
            <person name="Lara F."/>
            <person name="Munidasa M."/>
            <person name="Palculict T."/>
            <person name="Patil S."/>
            <person name="Pu L.-L."/>
            <person name="Saada N."/>
            <person name="Tang L."/>
            <person name="Weissenberger G."/>
            <person name="Zhu Y."/>
            <person name="Hemphill L."/>
            <person name="Shang Y."/>
            <person name="Youmans B."/>
            <person name="Ayvaz T."/>
            <person name="Ross M."/>
            <person name="Santibanez J."/>
            <person name="Aqrawi P."/>
            <person name="Gross S."/>
            <person name="Joshi V."/>
            <person name="Fowler G."/>
            <person name="Nazareth L."/>
            <person name="Reid J."/>
            <person name="Worley K."/>
            <person name="Petrosino J."/>
            <person name="Highlander S."/>
            <person name="Gibbs R."/>
        </authorList>
    </citation>
    <scope>NUCLEOTIDE SEQUENCE [LARGE SCALE GENOMIC DNA]</scope>
    <source>
        <strain evidence="2 3">SK150</strain>
    </source>
</reference>
<dbReference type="PANTHER" id="PTHR43236:SF1">
    <property type="entry name" value="BLL7220 PROTEIN"/>
    <property type="match status" value="1"/>
</dbReference>
<protein>
    <submittedName>
        <fullName evidence="2">Zn peptidase</fullName>
    </submittedName>
</protein>
<dbReference type="RefSeq" id="WP_002908810.1">
    <property type="nucleotide sequence ID" value="NZ_GL872442.1"/>
</dbReference>
<gene>
    <name evidence="2" type="ORF">HMPREF9383_0538</name>
</gene>
<dbReference type="AlphaFoldDB" id="F0IK86"/>
<accession>F0IK86</accession>
<evidence type="ECO:0000313" key="2">
    <source>
        <dbReference type="EMBL" id="EGD37507.1"/>
    </source>
</evidence>
<feature type="domain" description="IrrE N-terminal-like" evidence="1">
    <location>
        <begin position="42"/>
        <end position="175"/>
    </location>
</feature>
<organism evidence="2 3">
    <name type="scientific">Streptococcus sanguinis SK150</name>
    <dbReference type="NCBI Taxonomy" id="888811"/>
    <lineage>
        <taxon>Bacteria</taxon>
        <taxon>Bacillati</taxon>
        <taxon>Bacillota</taxon>
        <taxon>Bacilli</taxon>
        <taxon>Lactobacillales</taxon>
        <taxon>Streptococcaceae</taxon>
        <taxon>Streptococcus</taxon>
    </lineage>
</organism>
<dbReference type="PATRIC" id="fig|888811.3.peg.533"/>